<evidence type="ECO:0000259" key="3">
    <source>
        <dbReference type="PROSITE" id="PS50207"/>
    </source>
</evidence>
<evidence type="ECO:0000259" key="4">
    <source>
        <dbReference type="PROSITE" id="PS50208"/>
    </source>
</evidence>
<keyword evidence="2" id="KW-1133">Transmembrane helix</keyword>
<protein>
    <submittedName>
        <fullName evidence="5">Caspase domain-containing protein</fullName>
    </submittedName>
</protein>
<dbReference type="InterPro" id="IPR015917">
    <property type="entry name" value="Pept_C14A"/>
</dbReference>
<organism evidence="5 6">
    <name type="scientific">Hymenobacter gelipurpurascens</name>
    <dbReference type="NCBI Taxonomy" id="89968"/>
    <lineage>
        <taxon>Bacteria</taxon>
        <taxon>Pseudomonadati</taxon>
        <taxon>Bacteroidota</taxon>
        <taxon>Cytophagia</taxon>
        <taxon>Cytophagales</taxon>
        <taxon>Hymenobacteraceae</taxon>
        <taxon>Hymenobacter</taxon>
    </lineage>
</organism>
<dbReference type="EMBL" id="FYEW01000004">
    <property type="protein sequence ID" value="SNC77632.1"/>
    <property type="molecule type" value="Genomic_DNA"/>
</dbReference>
<dbReference type="GO" id="GO:0006508">
    <property type="term" value="P:proteolysis"/>
    <property type="evidence" value="ECO:0007669"/>
    <property type="project" value="InterPro"/>
</dbReference>
<dbReference type="Proteomes" id="UP000198131">
    <property type="component" value="Unassembled WGS sequence"/>
</dbReference>
<proteinExistence type="inferred from homology"/>
<evidence type="ECO:0000313" key="5">
    <source>
        <dbReference type="EMBL" id="SNC77632.1"/>
    </source>
</evidence>
<dbReference type="PANTHER" id="PTHR22576">
    <property type="entry name" value="MUCOSA ASSOCIATED LYMPHOID TISSUE LYMPHOMA TRANSLOCATION PROTEIN 1/PARACASPASE"/>
    <property type="match status" value="1"/>
</dbReference>
<dbReference type="SUPFAM" id="SSF52129">
    <property type="entry name" value="Caspase-like"/>
    <property type="match status" value="1"/>
</dbReference>
<dbReference type="InterPro" id="IPR052039">
    <property type="entry name" value="Caspase-related_regulators"/>
</dbReference>
<accession>A0A212UHA6</accession>
<evidence type="ECO:0000256" key="2">
    <source>
        <dbReference type="SAM" id="Phobius"/>
    </source>
</evidence>
<dbReference type="InterPro" id="IPR011600">
    <property type="entry name" value="Pept_C14_caspase"/>
</dbReference>
<comment type="similarity">
    <text evidence="1">Belongs to the peptidase C14A family.</text>
</comment>
<dbReference type="InterPro" id="IPR029030">
    <property type="entry name" value="Caspase-like_dom_sf"/>
</dbReference>
<dbReference type="InterPro" id="IPR001309">
    <property type="entry name" value="Pept_C14_p20"/>
</dbReference>
<keyword evidence="6" id="KW-1185">Reference proteome</keyword>
<dbReference type="SMART" id="SM00115">
    <property type="entry name" value="CASc"/>
    <property type="match status" value="1"/>
</dbReference>
<gene>
    <name evidence="5" type="ORF">SAMN06265337_4231</name>
</gene>
<dbReference type="PROSITE" id="PS50208">
    <property type="entry name" value="CASPASE_P20"/>
    <property type="match status" value="1"/>
</dbReference>
<feature type="transmembrane region" description="Helical" evidence="2">
    <location>
        <begin position="331"/>
        <end position="351"/>
    </location>
</feature>
<keyword evidence="2" id="KW-0472">Membrane</keyword>
<reference evidence="6" key="1">
    <citation type="submission" date="2017-06" db="EMBL/GenBank/DDBJ databases">
        <authorList>
            <person name="Varghese N."/>
            <person name="Submissions S."/>
        </authorList>
    </citation>
    <scope>NUCLEOTIDE SEQUENCE [LARGE SCALE GENOMIC DNA]</scope>
    <source>
        <strain evidence="6">DSM 11116</strain>
    </source>
</reference>
<dbReference type="InterPro" id="IPR002138">
    <property type="entry name" value="Pept_C14_p10"/>
</dbReference>
<dbReference type="Gene3D" id="3.40.50.1460">
    <property type="match status" value="1"/>
</dbReference>
<keyword evidence="2" id="KW-0812">Transmembrane</keyword>
<name>A0A212UHA6_9BACT</name>
<feature type="domain" description="Caspase family p10" evidence="3">
    <location>
        <begin position="1321"/>
        <end position="1358"/>
    </location>
</feature>
<feature type="domain" description="Caspase family p20" evidence="4">
    <location>
        <begin position="1131"/>
        <end position="1188"/>
    </location>
</feature>
<feature type="transmembrane region" description="Helical" evidence="2">
    <location>
        <begin position="815"/>
        <end position="833"/>
    </location>
</feature>
<dbReference type="PROSITE" id="PS50207">
    <property type="entry name" value="CASPASE_P10"/>
    <property type="match status" value="1"/>
</dbReference>
<dbReference type="Pfam" id="PF00656">
    <property type="entry name" value="Peptidase_C14"/>
    <property type="match status" value="1"/>
</dbReference>
<dbReference type="PANTHER" id="PTHR22576:SF37">
    <property type="entry name" value="MUCOSA-ASSOCIATED LYMPHOID TISSUE LYMPHOMA TRANSLOCATION PROTEIN 1"/>
    <property type="match status" value="1"/>
</dbReference>
<dbReference type="GO" id="GO:0004197">
    <property type="term" value="F:cysteine-type endopeptidase activity"/>
    <property type="evidence" value="ECO:0007669"/>
    <property type="project" value="InterPro"/>
</dbReference>
<evidence type="ECO:0000313" key="6">
    <source>
        <dbReference type="Proteomes" id="UP000198131"/>
    </source>
</evidence>
<feature type="transmembrane region" description="Helical" evidence="2">
    <location>
        <begin position="93"/>
        <end position="113"/>
    </location>
</feature>
<sequence length="1366" mass="155830">MSPIHSKRNDIIWPLADLFDALRRDGFQLRPNDYIEIDHVIDTFKPLSLADLKAIIAPLIVTSEEEQEKFDRIFDTLHQKPFIPDPPRDPVRWGLLTAIILGLIAFLYAAFLWPGPKFRTHGHLTVPSIGPCKVGDTLVFSVDSTLQKARGQLARWQWESIDNQQYPDIIEPKLRVVAKRAGPLVVNLRSQRGHGLLYTSWTDSLGRIEVMVCDKLPVVQIDSVRLSNLPLRYRFTARQSGFINKVQLTQWRLNGRVVGLNRNVWEHVFQAGTTPAYYDISFKAFPDTSQRLCFGEAKLTIGVSPPVVPPFTIAVRQEGELIVPKTRIASAYIWAMGLVGTLFVGLLGLYLRLVVRGSSKKPAQTIPSDNPLNKFGSDKPPLEIPFENRDAELITRDQAFYRTVRLFRQPTEGENRRLHVAQTMQATMREGGLPTLVYQPHRTETEYLFLIDRSQVRSQQVALFEYLFRAFIQENVSIERFFFHKSFDQFTNEAQSKKLSLRQLVDRFRTNTLVIWGDGYPLLYPPYPIVEPFIRDALVDWKSRAILTPNPFGDWGTKERALQTDFLLLPADVIGQLRLVQALAENQLRQDAYLQQGKASYSIEYLDLNEVEELHEYLGEKLFQWLAATAIYPRIRWEILVEIGRALMPPEVVNYTNLLKLARINWMHEGSFPDSTRLELLKGLKPNNEAKARQTLLRMLNYSEKYFPGKHFYDGEKYLLQNVNQFLLYAYNPEAYAYYEPAQQEFATLYEKGLFSDGAMLHYLENPAGDWVTLLSSTKSVKNQPSSFSLQDYLEGLPIKSTEKLVEPRKYYKRFLFGGAILALTSLIGLWYLSTKKQNQNIDWEQQIPINIAFDTTDCVNDKNITSAYSGDTVPLSKSDSYLFNKSPHSNTRWTVLLDDTTLYISKLFSTSFIPLRHSMTLGSDITHNSATLRTTLTVRDTAGREERRNVDFSRNTLRVRISCTNIPLKSVRPLVYIQYASSEEIDEVRQLQKRLITIGFNVPGIEFQKGFSDASQVRYFVDQDRLMADSVAQIVKRIFKLSAIKIVKVAGSKSAHLEVWMNNISSFSGKENSSSDQISKRIMPKKSLKGSGALTVLSTDTSNGLHTERTPIKTIEGPFSTEDKKLEKNQRRLALVIGNKDYQFQRRLMYPVKDAYAMQSFLEKSGFEVYLLTNGSLRSMQSAFQSFFDNIRKNDIALIYYGGDAFILNGENYLVPIDADLKFKKSVPFTCLPLNNIITRFNEAQSSTNLLILDACRPVILADSTYSKSDTYNGMAEIKPPREGVVAWSSSLGGYAYENSSIQGGVYTVALLKALQIPGLSFLEILNRVRSDVEKMSDGKQVPNYISSLSSDFYFYPKQPVKTRD</sequence>
<evidence type="ECO:0000256" key="1">
    <source>
        <dbReference type="ARBA" id="ARBA00010134"/>
    </source>
</evidence>